<dbReference type="SFLD" id="SFLDS00003">
    <property type="entry name" value="Haloacid_Dehalogenase"/>
    <property type="match status" value="1"/>
</dbReference>
<keyword evidence="19 23" id="KW-0472">Membrane</keyword>
<dbReference type="GO" id="GO:0055070">
    <property type="term" value="P:copper ion homeostasis"/>
    <property type="evidence" value="ECO:0007669"/>
    <property type="project" value="TreeGrafter"/>
</dbReference>
<dbReference type="GO" id="GO:0005886">
    <property type="term" value="C:plasma membrane"/>
    <property type="evidence" value="ECO:0007669"/>
    <property type="project" value="UniProtKB-SubCell"/>
</dbReference>
<dbReference type="InterPro" id="IPR001757">
    <property type="entry name" value="P_typ_ATPase"/>
</dbReference>
<dbReference type="PANTHER" id="PTHR43520:SF8">
    <property type="entry name" value="P-TYPE CU(+) TRANSPORTER"/>
    <property type="match status" value="1"/>
</dbReference>
<keyword evidence="8 23" id="KW-0812">Transmembrane</keyword>
<gene>
    <name evidence="25" type="primary">cadA</name>
    <name evidence="25" type="ORF">IAA60_07200</name>
</gene>
<evidence type="ECO:0000256" key="8">
    <source>
        <dbReference type="ARBA" id="ARBA00022692"/>
    </source>
</evidence>
<evidence type="ECO:0000256" key="20">
    <source>
        <dbReference type="ARBA" id="ARBA00029719"/>
    </source>
</evidence>
<keyword evidence="12" id="KW-0187">Copper transport</keyword>
<dbReference type="NCBIfam" id="TIGR01512">
    <property type="entry name" value="ATPase-IB2_Cd"/>
    <property type="match status" value="1"/>
</dbReference>
<dbReference type="CDD" id="cd00371">
    <property type="entry name" value="HMA"/>
    <property type="match status" value="2"/>
</dbReference>
<dbReference type="Gene3D" id="2.70.150.10">
    <property type="entry name" value="Calcium-transporting ATPase, cytoplasmic transduction domain A"/>
    <property type="match status" value="1"/>
</dbReference>
<sequence>MKQKFCVTGMTCSACSAHVEKSVRAVEGVKDVNVNLLLNSMTVDYDESTASDNKIIKAVEGGGYGAYVDGGDASAPAARPSKPPDETGPMKKRLIISICFLIPLMYVSMGHMLGLPQPAFFHGTENALIFAFTQLLLTLPVIAVNRKYFTGGFKTLFKGAPNMDTLIAIGSGASLAYGIAAIYAIGWGLGHGRPGIAEEYSMNLYFEGAAMILTLITLGKFFEARAKGKTSEAIEKLMDLAPKTAVVMRGGRELTIPAAELMRGDIAIVKAGGAIPADGIITEGSCAVDESAITGESIAAEKTAGDKVTGATVLKSGYIKFRVEKTGGDTTLSQIIKLVEEAASSKAPISKTADKISGIFVPVVISIAVVTFIIWMIASGEPSRAFTMAVSVLVISCPCALGLATPTAIMVGTGRGAKNGILIKSAESLETAHHTDTVVLDKTGTVTKGTPSVTDIIPNGISAGELLKKAASLEKLSEHPLSLAILEKFGSGDVYDVSDFTQIPGRGLKGTINGKNVLAGNYRLMLDENIIVSENTELAAEGKTALYFAEADKFIGIIAAADTIKKGSNHAVKTLTDMGIDVIMLTGDNKATAEAIRKQAGIKTAIAEVLPQDKENEIRRLQQSGKKVAMVGDGINDAPALARADVGIAIGAGTDIAIESADIVLMKSDLNDVATAIKLSRAVIKNIHENLFWAFFYNVLGIPIAAGVLFPAFGIRLNPMIAAAAMSCSSVFVVSNALRLRFFKDKDKYNSQQTGGENGNVNNKIKNTNKTEVQTMTKTIKINGMMCSHCTGRVQDALNGIDGVSAEVSLDNGGTAIVTLSKDVSDDTLFKAITDAGYEVAGLA</sequence>
<dbReference type="InterPro" id="IPR044492">
    <property type="entry name" value="P_typ_ATPase_HD_dom"/>
</dbReference>
<feature type="transmembrane region" description="Helical" evidence="23">
    <location>
        <begin position="719"/>
        <end position="738"/>
    </location>
</feature>
<dbReference type="InterPro" id="IPR023299">
    <property type="entry name" value="ATPase_P-typ_cyto_dom_N"/>
</dbReference>
<dbReference type="InterPro" id="IPR059000">
    <property type="entry name" value="ATPase_P-type_domA"/>
</dbReference>
<keyword evidence="9 23" id="KW-0479">Metal-binding</keyword>
<evidence type="ECO:0000256" key="1">
    <source>
        <dbReference type="ARBA" id="ARBA00004651"/>
    </source>
</evidence>
<dbReference type="PROSITE" id="PS00154">
    <property type="entry name" value="ATPASE_E1_E2"/>
    <property type="match status" value="1"/>
</dbReference>
<dbReference type="SUPFAM" id="SSF81653">
    <property type="entry name" value="Calcium ATPase, transduction domain A"/>
    <property type="match status" value="1"/>
</dbReference>
<reference evidence="25" key="1">
    <citation type="submission" date="2020-10" db="EMBL/GenBank/DDBJ databases">
        <authorList>
            <person name="Gilroy R."/>
        </authorList>
    </citation>
    <scope>NUCLEOTIDE SEQUENCE</scope>
    <source>
        <strain evidence="25">CHK181-108</strain>
    </source>
</reference>
<organism evidence="25 26">
    <name type="scientific">Candidatus Ornithomonoglobus intestinigallinarum</name>
    <dbReference type="NCBI Taxonomy" id="2840894"/>
    <lineage>
        <taxon>Bacteria</taxon>
        <taxon>Bacillati</taxon>
        <taxon>Bacillota</taxon>
        <taxon>Clostridia</taxon>
        <taxon>Candidatus Ornithomonoglobus</taxon>
    </lineage>
</organism>
<dbReference type="FunFam" id="2.70.150.10:FF:000002">
    <property type="entry name" value="Copper-transporting ATPase 1, putative"/>
    <property type="match status" value="1"/>
</dbReference>
<dbReference type="PANTHER" id="PTHR43520">
    <property type="entry name" value="ATP7, ISOFORM B"/>
    <property type="match status" value="1"/>
</dbReference>
<dbReference type="PROSITE" id="PS01047">
    <property type="entry name" value="HMA_1"/>
    <property type="match status" value="2"/>
</dbReference>
<keyword evidence="14" id="KW-0460">Magnesium</keyword>
<dbReference type="InterPro" id="IPR027256">
    <property type="entry name" value="P-typ_ATPase_IB"/>
</dbReference>
<evidence type="ECO:0000256" key="6">
    <source>
        <dbReference type="ARBA" id="ARBA00022475"/>
    </source>
</evidence>
<feature type="transmembrane region" description="Helical" evidence="23">
    <location>
        <begin position="356"/>
        <end position="378"/>
    </location>
</feature>
<dbReference type="Gene3D" id="3.40.50.1000">
    <property type="entry name" value="HAD superfamily/HAD-like"/>
    <property type="match status" value="1"/>
</dbReference>
<dbReference type="FunFam" id="3.30.70.100:FF:000005">
    <property type="entry name" value="Copper-exporting P-type ATPase A"/>
    <property type="match status" value="1"/>
</dbReference>
<keyword evidence="17" id="KW-0186">Copper</keyword>
<dbReference type="AlphaFoldDB" id="A0A9D1H304"/>
<evidence type="ECO:0000259" key="24">
    <source>
        <dbReference type="PROSITE" id="PS50846"/>
    </source>
</evidence>
<evidence type="ECO:0000256" key="4">
    <source>
        <dbReference type="ARBA" id="ARBA00015102"/>
    </source>
</evidence>
<dbReference type="NCBIfam" id="TIGR00003">
    <property type="entry name" value="copper ion binding protein"/>
    <property type="match status" value="2"/>
</dbReference>
<dbReference type="SUPFAM" id="SSF56784">
    <property type="entry name" value="HAD-like"/>
    <property type="match status" value="1"/>
</dbReference>
<comment type="caution">
    <text evidence="25">The sequence shown here is derived from an EMBL/GenBank/DDBJ whole genome shotgun (WGS) entry which is preliminary data.</text>
</comment>
<evidence type="ECO:0000256" key="23">
    <source>
        <dbReference type="RuleBase" id="RU362081"/>
    </source>
</evidence>
<feature type="domain" description="HMA" evidence="24">
    <location>
        <begin position="776"/>
        <end position="841"/>
    </location>
</feature>
<evidence type="ECO:0000256" key="15">
    <source>
        <dbReference type="ARBA" id="ARBA00022967"/>
    </source>
</evidence>
<keyword evidence="7" id="KW-0597">Phosphoprotein</keyword>
<dbReference type="SFLD" id="SFLDF00027">
    <property type="entry name" value="p-type_atpase"/>
    <property type="match status" value="1"/>
</dbReference>
<keyword evidence="13 23" id="KW-0067">ATP-binding</keyword>
<evidence type="ECO:0000256" key="18">
    <source>
        <dbReference type="ARBA" id="ARBA00023065"/>
    </source>
</evidence>
<dbReference type="GO" id="GO:0140581">
    <property type="term" value="F:P-type monovalent copper transporter activity"/>
    <property type="evidence" value="ECO:0007669"/>
    <property type="project" value="UniProtKB-EC"/>
</dbReference>
<keyword evidence="16 23" id="KW-1133">Transmembrane helix</keyword>
<dbReference type="InterPro" id="IPR036412">
    <property type="entry name" value="HAD-like_sf"/>
</dbReference>
<evidence type="ECO:0000256" key="16">
    <source>
        <dbReference type="ARBA" id="ARBA00022989"/>
    </source>
</evidence>
<dbReference type="EC" id="7.2.2.8" evidence="3"/>
<protein>
    <recommendedName>
        <fullName evidence="4">Copper-exporting P-type ATPase</fullName>
        <ecNumber evidence="3">7.2.2.8</ecNumber>
    </recommendedName>
    <alternativeName>
        <fullName evidence="20">Copper-exporting P-type ATPase A</fullName>
    </alternativeName>
    <alternativeName>
        <fullName evidence="21">Cu(+)-exporting ATPase</fullName>
    </alternativeName>
</protein>
<evidence type="ECO:0000256" key="7">
    <source>
        <dbReference type="ARBA" id="ARBA00022553"/>
    </source>
</evidence>
<evidence type="ECO:0000256" key="13">
    <source>
        <dbReference type="ARBA" id="ARBA00022840"/>
    </source>
</evidence>
<feature type="transmembrane region" description="Helical" evidence="23">
    <location>
        <begin position="166"/>
        <end position="190"/>
    </location>
</feature>
<dbReference type="Pfam" id="PF00702">
    <property type="entry name" value="Hydrolase"/>
    <property type="match status" value="1"/>
</dbReference>
<feature type="transmembrane region" description="Helical" evidence="23">
    <location>
        <begin position="691"/>
        <end position="713"/>
    </location>
</feature>
<keyword evidence="15" id="KW-1278">Translocase</keyword>
<dbReference type="InterPro" id="IPR023214">
    <property type="entry name" value="HAD_sf"/>
</dbReference>
<evidence type="ECO:0000256" key="14">
    <source>
        <dbReference type="ARBA" id="ARBA00022842"/>
    </source>
</evidence>
<feature type="transmembrane region" description="Helical" evidence="23">
    <location>
        <begin position="384"/>
        <end position="405"/>
    </location>
</feature>
<proteinExistence type="inferred from homology"/>
<dbReference type="SFLD" id="SFLDG00002">
    <property type="entry name" value="C1.7:_P-type_atpase_like"/>
    <property type="match status" value="1"/>
</dbReference>
<keyword evidence="11 23" id="KW-0547">Nucleotide-binding</keyword>
<feature type="domain" description="HMA" evidence="24">
    <location>
        <begin position="1"/>
        <end position="67"/>
    </location>
</feature>
<dbReference type="Gene3D" id="3.30.70.100">
    <property type="match status" value="2"/>
</dbReference>
<accession>A0A9D1H304</accession>
<keyword evidence="6 23" id="KW-1003">Cell membrane</keyword>
<dbReference type="Pfam" id="PF00122">
    <property type="entry name" value="E1-E2_ATPase"/>
    <property type="match status" value="1"/>
</dbReference>
<comment type="similarity">
    <text evidence="2 23">Belongs to the cation transport ATPase (P-type) (TC 3.A.3) family. Type IB subfamily.</text>
</comment>
<dbReference type="InterPro" id="IPR006122">
    <property type="entry name" value="HMA_Cu_ion-bd"/>
</dbReference>
<dbReference type="InterPro" id="IPR008250">
    <property type="entry name" value="ATPase_P-typ_transduc_dom_A_sf"/>
</dbReference>
<keyword evidence="5" id="KW-0813">Transport</keyword>
<evidence type="ECO:0000256" key="5">
    <source>
        <dbReference type="ARBA" id="ARBA00022448"/>
    </source>
</evidence>
<comment type="subcellular location">
    <subcellularLocation>
        <location evidence="1">Cell membrane</location>
        <topology evidence="1">Multi-pass membrane protein</topology>
    </subcellularLocation>
</comment>
<evidence type="ECO:0000313" key="26">
    <source>
        <dbReference type="Proteomes" id="UP000824165"/>
    </source>
</evidence>
<dbReference type="FunFam" id="3.40.50.1000:FF:000144">
    <property type="entry name" value="copper-transporting ATPase 1 isoform X2"/>
    <property type="match status" value="1"/>
</dbReference>
<dbReference type="Pfam" id="PF00403">
    <property type="entry name" value="HMA"/>
    <property type="match status" value="2"/>
</dbReference>
<dbReference type="InterPro" id="IPR018303">
    <property type="entry name" value="ATPase_P-typ_P_site"/>
</dbReference>
<feature type="transmembrane region" description="Helical" evidence="23">
    <location>
        <begin position="202"/>
        <end position="222"/>
    </location>
</feature>
<dbReference type="InterPro" id="IPR006121">
    <property type="entry name" value="HMA_dom"/>
</dbReference>
<evidence type="ECO:0000256" key="10">
    <source>
        <dbReference type="ARBA" id="ARBA00022737"/>
    </source>
</evidence>
<keyword evidence="18" id="KW-0406">Ion transport</keyword>
<dbReference type="NCBIfam" id="TIGR01525">
    <property type="entry name" value="ATPase-IB_hvy"/>
    <property type="match status" value="1"/>
</dbReference>
<dbReference type="SUPFAM" id="SSF81665">
    <property type="entry name" value="Calcium ATPase, transmembrane domain M"/>
    <property type="match status" value="1"/>
</dbReference>
<dbReference type="NCBIfam" id="TIGR01511">
    <property type="entry name" value="ATPase-IB1_Cu"/>
    <property type="match status" value="1"/>
</dbReference>
<evidence type="ECO:0000313" key="25">
    <source>
        <dbReference type="EMBL" id="HIT85672.1"/>
    </source>
</evidence>
<evidence type="ECO:0000256" key="9">
    <source>
        <dbReference type="ARBA" id="ARBA00022723"/>
    </source>
</evidence>
<feature type="transmembrane region" description="Helical" evidence="23">
    <location>
        <begin position="127"/>
        <end position="145"/>
    </location>
</feature>
<dbReference type="PRINTS" id="PR00119">
    <property type="entry name" value="CATATPASE"/>
</dbReference>
<dbReference type="InterPro" id="IPR017969">
    <property type="entry name" value="Heavy-metal-associated_CS"/>
</dbReference>
<keyword evidence="10" id="KW-0677">Repeat</keyword>
<feature type="transmembrane region" description="Helical" evidence="23">
    <location>
        <begin position="94"/>
        <end position="115"/>
    </location>
</feature>
<dbReference type="CDD" id="cd02094">
    <property type="entry name" value="P-type_ATPase_Cu-like"/>
    <property type="match status" value="1"/>
</dbReference>
<evidence type="ECO:0000256" key="11">
    <source>
        <dbReference type="ARBA" id="ARBA00022741"/>
    </source>
</evidence>
<dbReference type="InterPro" id="IPR023298">
    <property type="entry name" value="ATPase_P-typ_TM_dom_sf"/>
</dbReference>
<dbReference type="NCBIfam" id="TIGR01494">
    <property type="entry name" value="ATPase_P-type"/>
    <property type="match status" value="1"/>
</dbReference>
<evidence type="ECO:0000256" key="12">
    <source>
        <dbReference type="ARBA" id="ARBA00022796"/>
    </source>
</evidence>
<dbReference type="GO" id="GO:0005524">
    <property type="term" value="F:ATP binding"/>
    <property type="evidence" value="ECO:0007669"/>
    <property type="project" value="UniProtKB-UniRule"/>
</dbReference>
<dbReference type="GO" id="GO:0043682">
    <property type="term" value="F:P-type divalent copper transporter activity"/>
    <property type="evidence" value="ECO:0007669"/>
    <property type="project" value="TreeGrafter"/>
</dbReference>
<name>A0A9D1H304_9FIRM</name>
<evidence type="ECO:0000256" key="21">
    <source>
        <dbReference type="ARBA" id="ARBA00033239"/>
    </source>
</evidence>
<dbReference type="PRINTS" id="PR00943">
    <property type="entry name" value="CUATPASE"/>
</dbReference>
<reference evidence="25" key="2">
    <citation type="journal article" date="2021" name="PeerJ">
        <title>Extensive microbial diversity within the chicken gut microbiome revealed by metagenomics and culture.</title>
        <authorList>
            <person name="Gilroy R."/>
            <person name="Ravi A."/>
            <person name="Getino M."/>
            <person name="Pursley I."/>
            <person name="Horton D.L."/>
            <person name="Alikhan N.F."/>
            <person name="Baker D."/>
            <person name="Gharbi K."/>
            <person name="Hall N."/>
            <person name="Watson M."/>
            <person name="Adriaenssens E.M."/>
            <person name="Foster-Nyarko E."/>
            <person name="Jarju S."/>
            <person name="Secka A."/>
            <person name="Antonio M."/>
            <person name="Oren A."/>
            <person name="Chaudhuri R.R."/>
            <person name="La Ragione R."/>
            <person name="Hildebrand F."/>
            <person name="Pallen M.J."/>
        </authorList>
    </citation>
    <scope>NUCLEOTIDE SEQUENCE</scope>
    <source>
        <strain evidence="25">CHK181-108</strain>
    </source>
</reference>
<dbReference type="PROSITE" id="PS50846">
    <property type="entry name" value="HMA_2"/>
    <property type="match status" value="2"/>
</dbReference>
<dbReference type="EMBL" id="DVLU01000071">
    <property type="protein sequence ID" value="HIT85672.1"/>
    <property type="molecule type" value="Genomic_DNA"/>
</dbReference>
<evidence type="ECO:0000256" key="19">
    <source>
        <dbReference type="ARBA" id="ARBA00023136"/>
    </source>
</evidence>
<dbReference type="GO" id="GO:0005507">
    <property type="term" value="F:copper ion binding"/>
    <property type="evidence" value="ECO:0007669"/>
    <property type="project" value="InterPro"/>
</dbReference>
<dbReference type="InterPro" id="IPR036163">
    <property type="entry name" value="HMA_dom_sf"/>
</dbReference>
<evidence type="ECO:0000256" key="17">
    <source>
        <dbReference type="ARBA" id="ARBA00023008"/>
    </source>
</evidence>
<dbReference type="SUPFAM" id="SSF55008">
    <property type="entry name" value="HMA, heavy metal-associated domain"/>
    <property type="match status" value="2"/>
</dbReference>
<dbReference type="Gene3D" id="3.40.1110.10">
    <property type="entry name" value="Calcium-transporting ATPase, cytoplasmic domain N"/>
    <property type="match status" value="1"/>
</dbReference>
<dbReference type="GO" id="GO:0016887">
    <property type="term" value="F:ATP hydrolysis activity"/>
    <property type="evidence" value="ECO:0007669"/>
    <property type="project" value="InterPro"/>
</dbReference>
<dbReference type="Proteomes" id="UP000824165">
    <property type="component" value="Unassembled WGS sequence"/>
</dbReference>
<comment type="catalytic activity">
    <reaction evidence="22">
        <text>Cu(+)(in) + ATP + H2O = Cu(+)(out) + ADP + phosphate + H(+)</text>
        <dbReference type="Rhea" id="RHEA:25792"/>
        <dbReference type="ChEBI" id="CHEBI:15377"/>
        <dbReference type="ChEBI" id="CHEBI:15378"/>
        <dbReference type="ChEBI" id="CHEBI:30616"/>
        <dbReference type="ChEBI" id="CHEBI:43474"/>
        <dbReference type="ChEBI" id="CHEBI:49552"/>
        <dbReference type="ChEBI" id="CHEBI:456216"/>
        <dbReference type="EC" id="7.2.2.8"/>
    </reaction>
</comment>
<evidence type="ECO:0000256" key="2">
    <source>
        <dbReference type="ARBA" id="ARBA00006024"/>
    </source>
</evidence>
<evidence type="ECO:0000256" key="22">
    <source>
        <dbReference type="ARBA" id="ARBA00049289"/>
    </source>
</evidence>
<evidence type="ECO:0000256" key="3">
    <source>
        <dbReference type="ARBA" id="ARBA00012517"/>
    </source>
</evidence>